<dbReference type="Gene3D" id="3.40.50.720">
    <property type="entry name" value="NAD(P)-binding Rossmann-like Domain"/>
    <property type="match status" value="1"/>
</dbReference>
<dbReference type="EMBL" id="JBIACK010000001">
    <property type="protein sequence ID" value="MFE8699302.1"/>
    <property type="molecule type" value="Genomic_DNA"/>
</dbReference>
<dbReference type="InterPro" id="IPR036291">
    <property type="entry name" value="NAD(P)-bd_dom_sf"/>
</dbReference>
<dbReference type="Proteomes" id="UP001601059">
    <property type="component" value="Unassembled WGS sequence"/>
</dbReference>
<dbReference type="InterPro" id="IPR001509">
    <property type="entry name" value="Epimerase_deHydtase"/>
</dbReference>
<comment type="caution">
    <text evidence="3">The sequence shown here is derived from an EMBL/GenBank/DDBJ whole genome shotgun (WGS) entry which is preliminary data.</text>
</comment>
<evidence type="ECO:0000313" key="4">
    <source>
        <dbReference type="Proteomes" id="UP001601059"/>
    </source>
</evidence>
<protein>
    <submittedName>
        <fullName evidence="3">NAD-dependent epimerase/dehydratase family protein</fullName>
    </submittedName>
</protein>
<keyword evidence="4" id="KW-1185">Reference proteome</keyword>
<gene>
    <name evidence="3" type="ORF">ACFYKX_01565</name>
</gene>
<feature type="domain" description="NAD-dependent epimerase/dehydratase" evidence="2">
    <location>
        <begin position="3"/>
        <end position="220"/>
    </location>
</feature>
<sequence length="346" mass="39893">MKVLIIGGSRFLGKTFVDEALKQNHEVTVFNRGNHNSSLSKDVEIIVGDRNNDLHLLENRNWDAVLDTCGQTPISVRKSTQLLKNHIEQYTFISSISVYEDWVPLDIKEDYKVQTMSVQEADKITQDPDADIRPYYGAFKRLCEMEAEKNLDGKVLNIRAGLLVGAHDYTDRLPYWVHRVAKGGKILAPGNPNRRVQFIDNRDMSRWILKMMNERGTGTYNTTGPDYPLTMEQFLLTCKKVTGSNAEFEWVDEKFLLDNHVAPWTEMTLWIPEEYPLSEGEKPWKGATSINIDKALSEGLTFRPLEETIQEIHDWLQTRNDNSLQAGMKEDRETEILSKWNLTRNK</sequence>
<proteinExistence type="predicted"/>
<dbReference type="RefSeq" id="WP_389357392.1">
    <property type="nucleotide sequence ID" value="NZ_JBIACK010000001.1"/>
</dbReference>
<dbReference type="SUPFAM" id="SSF51735">
    <property type="entry name" value="NAD(P)-binding Rossmann-fold domains"/>
    <property type="match status" value="1"/>
</dbReference>
<evidence type="ECO:0000259" key="2">
    <source>
        <dbReference type="Pfam" id="PF01370"/>
    </source>
</evidence>
<organism evidence="3 4">
    <name type="scientific">Cytobacillus spartinae</name>
    <dbReference type="NCBI Taxonomy" id="3299023"/>
    <lineage>
        <taxon>Bacteria</taxon>
        <taxon>Bacillati</taxon>
        <taxon>Bacillota</taxon>
        <taxon>Bacilli</taxon>
        <taxon>Bacillales</taxon>
        <taxon>Bacillaceae</taxon>
        <taxon>Cytobacillus</taxon>
    </lineage>
</organism>
<evidence type="ECO:0000256" key="1">
    <source>
        <dbReference type="ARBA" id="ARBA00023027"/>
    </source>
</evidence>
<keyword evidence="1" id="KW-0520">NAD</keyword>
<dbReference type="PANTHER" id="PTHR43574">
    <property type="entry name" value="EPIMERASE-RELATED"/>
    <property type="match status" value="1"/>
</dbReference>
<dbReference type="Pfam" id="PF01370">
    <property type="entry name" value="Epimerase"/>
    <property type="match status" value="1"/>
</dbReference>
<accession>A0ABW6K9A8</accession>
<evidence type="ECO:0000313" key="3">
    <source>
        <dbReference type="EMBL" id="MFE8699302.1"/>
    </source>
</evidence>
<name>A0ABW6K9A8_9BACI</name>
<reference evidence="3 4" key="1">
    <citation type="submission" date="2024-08" db="EMBL/GenBank/DDBJ databases">
        <title>Two novel Cytobacillus novel species.</title>
        <authorList>
            <person name="Liu G."/>
        </authorList>
    </citation>
    <scope>NUCLEOTIDE SEQUENCE [LARGE SCALE GENOMIC DNA]</scope>
    <source>
        <strain evidence="3 4">FJAT-54145</strain>
    </source>
</reference>